<sequence>MTSFELYLYENFSRLDEWTQTSLNQGFSSFQTIKNAFQTLYSNKIHFIDQEFSLYGSPAETDETSENQDFIEKIEEIMQDSDRELRIPIVSCWKALPVEGNRQLSDEELKFNYFWQTIVILPKNHTLIDGSPLKNTSELIFFIDSSGNNFRIPENIKSLLTGKFNLEDPDGWQSSFAGCFPNAKITDTSFAKQCTYPYESGLWCLFNTVMLISKGNHKFLGSFYRFEIDRSSKLRAILEKYSIDLNDPTICVTPHRPTKASDISPETRQSALKVKKKSTISGGNVDFINAISDDTFVDKWLWDERQPQYWHLSSRNAWFDLKCI</sequence>
<name>A0AAU9J7D7_9CILI</name>
<accession>A0AAU9J7D7</accession>
<gene>
    <name evidence="1" type="ORF">BSTOLATCC_MIC27688</name>
</gene>
<evidence type="ECO:0000313" key="2">
    <source>
        <dbReference type="Proteomes" id="UP001162131"/>
    </source>
</evidence>
<keyword evidence="2" id="KW-1185">Reference proteome</keyword>
<dbReference type="EMBL" id="CAJZBQ010000027">
    <property type="protein sequence ID" value="CAG9321120.1"/>
    <property type="molecule type" value="Genomic_DNA"/>
</dbReference>
<evidence type="ECO:0000313" key="1">
    <source>
        <dbReference type="EMBL" id="CAG9321120.1"/>
    </source>
</evidence>
<proteinExistence type="predicted"/>
<reference evidence="1" key="1">
    <citation type="submission" date="2021-09" db="EMBL/GenBank/DDBJ databases">
        <authorList>
            <consortium name="AG Swart"/>
            <person name="Singh M."/>
            <person name="Singh A."/>
            <person name="Seah K."/>
            <person name="Emmerich C."/>
        </authorList>
    </citation>
    <scope>NUCLEOTIDE SEQUENCE</scope>
    <source>
        <strain evidence="1">ATCC30299</strain>
    </source>
</reference>
<dbReference type="AlphaFoldDB" id="A0AAU9J7D7"/>
<protein>
    <submittedName>
        <fullName evidence="1">Uncharacterized protein</fullName>
    </submittedName>
</protein>
<organism evidence="1 2">
    <name type="scientific">Blepharisma stoltei</name>
    <dbReference type="NCBI Taxonomy" id="1481888"/>
    <lineage>
        <taxon>Eukaryota</taxon>
        <taxon>Sar</taxon>
        <taxon>Alveolata</taxon>
        <taxon>Ciliophora</taxon>
        <taxon>Postciliodesmatophora</taxon>
        <taxon>Heterotrichea</taxon>
        <taxon>Heterotrichida</taxon>
        <taxon>Blepharismidae</taxon>
        <taxon>Blepharisma</taxon>
    </lineage>
</organism>
<dbReference type="Proteomes" id="UP001162131">
    <property type="component" value="Unassembled WGS sequence"/>
</dbReference>
<comment type="caution">
    <text evidence="1">The sequence shown here is derived from an EMBL/GenBank/DDBJ whole genome shotgun (WGS) entry which is preliminary data.</text>
</comment>